<feature type="non-terminal residue" evidence="2">
    <location>
        <position position="360"/>
    </location>
</feature>
<dbReference type="RefSeq" id="XP_020077334.1">
    <property type="nucleotide sequence ID" value="XM_020223848.1"/>
</dbReference>
<dbReference type="Proteomes" id="UP000095085">
    <property type="component" value="Unassembled WGS sequence"/>
</dbReference>
<dbReference type="PANTHER" id="PTHR23146:SF0">
    <property type="entry name" value="RNA POLYMERASE-ASSOCIATED PROTEIN LEO1"/>
    <property type="match status" value="1"/>
</dbReference>
<dbReference type="GO" id="GO:1990269">
    <property type="term" value="F:RNA polymerase II C-terminal domain phosphoserine binding"/>
    <property type="evidence" value="ECO:0007669"/>
    <property type="project" value="TreeGrafter"/>
</dbReference>
<dbReference type="AlphaFoldDB" id="A0A1E4RLX6"/>
<reference evidence="3" key="1">
    <citation type="submission" date="2016-05" db="EMBL/GenBank/DDBJ databases">
        <title>Comparative genomics of biotechnologically important yeasts.</title>
        <authorList>
            <consortium name="DOE Joint Genome Institute"/>
            <person name="Riley R."/>
            <person name="Haridas S."/>
            <person name="Wolfe K.H."/>
            <person name="Lopes M.R."/>
            <person name="Hittinger C.T."/>
            <person name="Goker M."/>
            <person name="Salamov A."/>
            <person name="Wisecaver J."/>
            <person name="Long T.M."/>
            <person name="Aerts A.L."/>
            <person name="Barry K."/>
            <person name="Choi C."/>
            <person name="Clum A."/>
            <person name="Coughlan A.Y."/>
            <person name="Deshpande S."/>
            <person name="Douglass A.P."/>
            <person name="Hanson S.J."/>
            <person name="Klenk H.-P."/>
            <person name="Labutti K."/>
            <person name="Lapidus A."/>
            <person name="Lindquist E."/>
            <person name="Lipzen A."/>
            <person name="Meier-Kolthoff J.P."/>
            <person name="Ohm R.A."/>
            <person name="Otillar R.P."/>
            <person name="Pangilinan J."/>
            <person name="Peng Y."/>
            <person name="Rokas A."/>
            <person name="Rosa C.A."/>
            <person name="Scheuner C."/>
            <person name="Sibirny A.A."/>
            <person name="Slot J.C."/>
            <person name="Stielow J.B."/>
            <person name="Sun H."/>
            <person name="Kurtzman C.P."/>
            <person name="Blackwell M."/>
            <person name="Grigoriev I.V."/>
            <person name="Jeffries T.W."/>
        </authorList>
    </citation>
    <scope>NUCLEOTIDE SEQUENCE [LARGE SCALE GENOMIC DNA]</scope>
    <source>
        <strain evidence="3">NRRL Y-1933</strain>
    </source>
</reference>
<feature type="region of interest" description="Disordered" evidence="1">
    <location>
        <begin position="1"/>
        <end position="43"/>
    </location>
</feature>
<dbReference type="GeneID" id="30998397"/>
<evidence type="ECO:0000313" key="3">
    <source>
        <dbReference type="Proteomes" id="UP000095085"/>
    </source>
</evidence>
<feature type="compositionally biased region" description="Acidic residues" evidence="1">
    <location>
        <begin position="282"/>
        <end position="314"/>
    </location>
</feature>
<accession>A0A1E4RLX6</accession>
<dbReference type="Pfam" id="PF04004">
    <property type="entry name" value="Leo1"/>
    <property type="match status" value="1"/>
</dbReference>
<dbReference type="GO" id="GO:0016593">
    <property type="term" value="C:Cdc73/Paf1 complex"/>
    <property type="evidence" value="ECO:0007669"/>
    <property type="project" value="InterPro"/>
</dbReference>
<evidence type="ECO:0000256" key="1">
    <source>
        <dbReference type="SAM" id="MobiDB-lite"/>
    </source>
</evidence>
<dbReference type="InterPro" id="IPR007149">
    <property type="entry name" value="Leo1"/>
</dbReference>
<gene>
    <name evidence="2" type="ORF">HYPBUDRAFT_89572</name>
</gene>
<feature type="compositionally biased region" description="Acidic residues" evidence="1">
    <location>
        <begin position="24"/>
        <end position="37"/>
    </location>
</feature>
<name>A0A1E4RLX6_9ASCO</name>
<feature type="compositionally biased region" description="Acidic residues" evidence="1">
    <location>
        <begin position="1"/>
        <end position="15"/>
    </location>
</feature>
<dbReference type="PANTHER" id="PTHR23146">
    <property type="entry name" value="LEO1 PROTEIN"/>
    <property type="match status" value="1"/>
</dbReference>
<feature type="compositionally biased region" description="Basic and acidic residues" evidence="1">
    <location>
        <begin position="271"/>
        <end position="280"/>
    </location>
</feature>
<organism evidence="2 3">
    <name type="scientific">Hyphopichia burtonii NRRL Y-1933</name>
    <dbReference type="NCBI Taxonomy" id="984485"/>
    <lineage>
        <taxon>Eukaryota</taxon>
        <taxon>Fungi</taxon>
        <taxon>Dikarya</taxon>
        <taxon>Ascomycota</taxon>
        <taxon>Saccharomycotina</taxon>
        <taxon>Pichiomycetes</taxon>
        <taxon>Debaryomycetaceae</taxon>
        <taxon>Hyphopichia</taxon>
    </lineage>
</organism>
<dbReference type="GO" id="GO:0006368">
    <property type="term" value="P:transcription elongation by RNA polymerase II"/>
    <property type="evidence" value="ECO:0007669"/>
    <property type="project" value="InterPro"/>
</dbReference>
<proteinExistence type="predicted"/>
<dbReference type="STRING" id="984485.A0A1E4RLX6"/>
<evidence type="ECO:0000313" key="2">
    <source>
        <dbReference type="EMBL" id="ODV68267.1"/>
    </source>
</evidence>
<feature type="region of interest" description="Disordered" evidence="1">
    <location>
        <begin position="246"/>
        <end position="360"/>
    </location>
</feature>
<feature type="compositionally biased region" description="Basic and acidic residues" evidence="1">
    <location>
        <begin position="315"/>
        <end position="331"/>
    </location>
</feature>
<dbReference type="GO" id="GO:0032968">
    <property type="term" value="P:positive regulation of transcription elongation by RNA polymerase II"/>
    <property type="evidence" value="ECO:0007669"/>
    <property type="project" value="TreeGrafter"/>
</dbReference>
<feature type="non-terminal residue" evidence="2">
    <location>
        <position position="1"/>
    </location>
</feature>
<dbReference type="EMBL" id="KV454540">
    <property type="protein sequence ID" value="ODV68267.1"/>
    <property type="molecule type" value="Genomic_DNA"/>
</dbReference>
<sequence length="360" mass="41977">EEVDDLFGDDEEQNDQQDNRQSNEDESENSQDEDEETELKTIDISLPRHAVTSKAEEDTYIIKVPVFLNIEAHPFDPNEFKEQVHQNAINRNKSTMSEKQMKNDLVAEKLLNENSIRWRYSNSGDDEIIKQSNAHFVEWDDGSISLKVGNELFDFKTLPLFDNFLVKTHDTYEILQNDSILNKSANLLPSSTFTSTHRKLTEALKYTQKKDTILNTITEKDPELKQRLADENERKTMKLKRQIEQRRRLQEEKLGKSSSPAPGGRNNYESAYERFERTYANEDYDDEDDFVANDDDEVEEEEDGEDFDDEEDEFDKGAERLKKLKDDGEAKYKKKSSSPSDDEGATQRKRRRIIDSDEDD</sequence>
<feature type="compositionally biased region" description="Basic and acidic residues" evidence="1">
    <location>
        <begin position="246"/>
        <end position="255"/>
    </location>
</feature>
<keyword evidence="3" id="KW-1185">Reference proteome</keyword>
<dbReference type="OrthoDB" id="20844at2759"/>
<protein>
    <submittedName>
        <fullName evidence="2">Leo1-like protein</fullName>
    </submittedName>
</protein>